<evidence type="ECO:0000256" key="6">
    <source>
        <dbReference type="ARBA" id="ARBA00022989"/>
    </source>
</evidence>
<organism evidence="10 11">
    <name type="scientific">Clytia hemisphaerica</name>
    <dbReference type="NCBI Taxonomy" id="252671"/>
    <lineage>
        <taxon>Eukaryota</taxon>
        <taxon>Metazoa</taxon>
        <taxon>Cnidaria</taxon>
        <taxon>Hydrozoa</taxon>
        <taxon>Hydroidolina</taxon>
        <taxon>Leptothecata</taxon>
        <taxon>Obeliida</taxon>
        <taxon>Clytiidae</taxon>
        <taxon>Clytia</taxon>
    </lineage>
</organism>
<dbReference type="RefSeq" id="XP_066932720.1">
    <property type="nucleotide sequence ID" value="XM_067076619.1"/>
</dbReference>
<dbReference type="Proteomes" id="UP000594262">
    <property type="component" value="Unplaced"/>
</dbReference>
<dbReference type="OrthoDB" id="416585at2759"/>
<protein>
    <submittedName>
        <fullName evidence="10">Uncharacterized protein</fullName>
    </submittedName>
</protein>
<dbReference type="SUPFAM" id="SSF52540">
    <property type="entry name" value="P-loop containing nucleoside triphosphate hydrolases"/>
    <property type="match status" value="1"/>
</dbReference>
<dbReference type="GeneID" id="136820434"/>
<keyword evidence="5" id="KW-0735">Signal-anchor</keyword>
<proteinExistence type="inferred from homology"/>
<keyword evidence="9" id="KW-0325">Glycoprotein</keyword>
<evidence type="ECO:0000256" key="3">
    <source>
        <dbReference type="ARBA" id="ARBA00022679"/>
    </source>
</evidence>
<dbReference type="PANTHER" id="PTHR14647">
    <property type="entry name" value="GALACTOSE-3-O-SULFOTRANSFERASE"/>
    <property type="match status" value="1"/>
</dbReference>
<keyword evidence="8" id="KW-0472">Membrane</keyword>
<evidence type="ECO:0000256" key="2">
    <source>
        <dbReference type="ARBA" id="ARBA00008124"/>
    </source>
</evidence>
<dbReference type="Pfam" id="PF06990">
    <property type="entry name" value="Gal-3-0_sulfotr"/>
    <property type="match status" value="1"/>
</dbReference>
<evidence type="ECO:0000256" key="1">
    <source>
        <dbReference type="ARBA" id="ARBA00004323"/>
    </source>
</evidence>
<dbReference type="GO" id="GO:0001733">
    <property type="term" value="F:galactosylceramide sulfotransferase activity"/>
    <property type="evidence" value="ECO:0007669"/>
    <property type="project" value="InterPro"/>
</dbReference>
<dbReference type="GO" id="GO:0009247">
    <property type="term" value="P:glycolipid biosynthetic process"/>
    <property type="evidence" value="ECO:0007669"/>
    <property type="project" value="InterPro"/>
</dbReference>
<accession>A0A7M5XD18</accession>
<comment type="similarity">
    <text evidence="2">Belongs to the galactose-3-O-sulfotransferase family.</text>
</comment>
<dbReference type="InterPro" id="IPR027417">
    <property type="entry name" value="P-loop_NTPase"/>
</dbReference>
<dbReference type="AlphaFoldDB" id="A0A7M5XD18"/>
<dbReference type="GO" id="GO:0000139">
    <property type="term" value="C:Golgi membrane"/>
    <property type="evidence" value="ECO:0007669"/>
    <property type="project" value="UniProtKB-SubCell"/>
</dbReference>
<name>A0A7M5XD18_9CNID</name>
<evidence type="ECO:0000313" key="10">
    <source>
        <dbReference type="EnsemblMetazoa" id="CLYHEMP021593.3"/>
    </source>
</evidence>
<keyword evidence="3" id="KW-0808">Transferase</keyword>
<reference evidence="10" key="1">
    <citation type="submission" date="2021-01" db="UniProtKB">
        <authorList>
            <consortium name="EnsemblMetazoa"/>
        </authorList>
    </citation>
    <scope>IDENTIFICATION</scope>
</reference>
<dbReference type="InterPro" id="IPR009729">
    <property type="entry name" value="Gal-3-0_sulfotransfrase"/>
</dbReference>
<keyword evidence="6" id="KW-1133">Transmembrane helix</keyword>
<keyword evidence="11" id="KW-1185">Reference proteome</keyword>
<comment type="subcellular location">
    <subcellularLocation>
        <location evidence="1">Golgi apparatus membrane</location>
        <topology evidence="1">Single-pass type II membrane protein</topology>
    </subcellularLocation>
</comment>
<dbReference type="EnsemblMetazoa" id="CLYHEMT021593.3">
    <property type="protein sequence ID" value="CLYHEMP021593.3"/>
    <property type="gene ID" value="CLYHEMG021593"/>
</dbReference>
<keyword evidence="7" id="KW-0333">Golgi apparatus</keyword>
<evidence type="ECO:0000313" key="11">
    <source>
        <dbReference type="Proteomes" id="UP000594262"/>
    </source>
</evidence>
<evidence type="ECO:0000256" key="7">
    <source>
        <dbReference type="ARBA" id="ARBA00023034"/>
    </source>
</evidence>
<evidence type="ECO:0000256" key="9">
    <source>
        <dbReference type="ARBA" id="ARBA00023180"/>
    </source>
</evidence>
<evidence type="ECO:0000256" key="4">
    <source>
        <dbReference type="ARBA" id="ARBA00022692"/>
    </source>
</evidence>
<sequence>MPCAWSMVRKLILLLCAITSLLLVVQYVFNREKNASSYFTSYQRVHAFLKDQLTTQIKNLPAIYHQETPPSSVNNINVSHLTKLVKSQQNSLKFITGDLTKETCDPTLHVLFLKTHKTGSSTITNILNRFAEMNNLTTLLPRHKDSYHFLWPNKFRFSAVADTFTRPNILANHARYSREAMNRVFPRLSTFYVTILRNPVSQFESSFQYFSFAYMLNIQEKPDPMKYFLDNPVSNDAIVSTARKYPSLNLIRNPLFYDLGLDYGDFNNETIVNNAINTLSHDFDLVLLTEHFDESLTLLRRRLCWQIDDVVYFKLNERLNKNRPSKPMLNETIMKIEKWNNADMALYRYFERKFWREVDKEGPDFYDDVSKLKARRKYYSDICIEDEAVEEAYSQVYVKGYKMRTIIDGDLKFKCELMLRNEIKFLNLFKSRYAEWHDKVEQGHIVNFGEVYPILTDEAPEVVK</sequence>
<dbReference type="PANTHER" id="PTHR14647:SF85">
    <property type="entry name" value="GALACTOSYLCERAMIDE SULFOTRANSFERASE-LIKE"/>
    <property type="match status" value="1"/>
</dbReference>
<keyword evidence="4" id="KW-0812">Transmembrane</keyword>
<evidence type="ECO:0000256" key="5">
    <source>
        <dbReference type="ARBA" id="ARBA00022968"/>
    </source>
</evidence>
<evidence type="ECO:0000256" key="8">
    <source>
        <dbReference type="ARBA" id="ARBA00023136"/>
    </source>
</evidence>
<dbReference type="Gene3D" id="3.40.50.300">
    <property type="entry name" value="P-loop containing nucleotide triphosphate hydrolases"/>
    <property type="match status" value="1"/>
</dbReference>